<organism evidence="3">
    <name type="scientific">freshwater metagenome</name>
    <dbReference type="NCBI Taxonomy" id="449393"/>
    <lineage>
        <taxon>unclassified sequences</taxon>
        <taxon>metagenomes</taxon>
        <taxon>ecological metagenomes</taxon>
    </lineage>
</organism>
<accession>A0A6J6VZ19</accession>
<keyword evidence="2" id="KW-0812">Transmembrane</keyword>
<keyword evidence="2" id="KW-0472">Membrane</keyword>
<name>A0A6J6VZ19_9ZZZZ</name>
<sequence length="186" mass="20518">MNAWLDGLSTLEVLLLVLTIVVGGSIASAIVGALLVRMGMHRPWVVRRASQLAYKLLGLIKRPLTIVVLDEVVAVIRTGHYTKNISDALVENHDELKALALEKVRADPNLRLVSRVPGYDTLVSEVSETVLRVVVDMLGDPRMDELVSDLLRNNLEQIRVAVREREHEAVGDHPPPDPVPPGAPRR</sequence>
<feature type="compositionally biased region" description="Basic and acidic residues" evidence="1">
    <location>
        <begin position="165"/>
        <end position="175"/>
    </location>
</feature>
<feature type="transmembrane region" description="Helical" evidence="2">
    <location>
        <begin position="13"/>
        <end position="36"/>
    </location>
</feature>
<feature type="compositionally biased region" description="Pro residues" evidence="1">
    <location>
        <begin position="176"/>
        <end position="186"/>
    </location>
</feature>
<dbReference type="AlphaFoldDB" id="A0A6J6VZ19"/>
<proteinExistence type="predicted"/>
<keyword evidence="2" id="KW-1133">Transmembrane helix</keyword>
<dbReference type="EMBL" id="CAEZYQ010000071">
    <property type="protein sequence ID" value="CAB4776734.1"/>
    <property type="molecule type" value="Genomic_DNA"/>
</dbReference>
<gene>
    <name evidence="3" type="ORF">UFOPK2761_03733</name>
</gene>
<feature type="region of interest" description="Disordered" evidence="1">
    <location>
        <begin position="165"/>
        <end position="186"/>
    </location>
</feature>
<evidence type="ECO:0000256" key="1">
    <source>
        <dbReference type="SAM" id="MobiDB-lite"/>
    </source>
</evidence>
<evidence type="ECO:0000313" key="3">
    <source>
        <dbReference type="EMBL" id="CAB4776734.1"/>
    </source>
</evidence>
<protein>
    <submittedName>
        <fullName evidence="3">Unannotated protein</fullName>
    </submittedName>
</protein>
<evidence type="ECO:0000256" key="2">
    <source>
        <dbReference type="SAM" id="Phobius"/>
    </source>
</evidence>
<reference evidence="3" key="1">
    <citation type="submission" date="2020-05" db="EMBL/GenBank/DDBJ databases">
        <authorList>
            <person name="Chiriac C."/>
            <person name="Salcher M."/>
            <person name="Ghai R."/>
            <person name="Kavagutti S V."/>
        </authorList>
    </citation>
    <scope>NUCLEOTIDE SEQUENCE</scope>
</reference>